<evidence type="ECO:0000313" key="2">
    <source>
        <dbReference type="Proteomes" id="UP000502196"/>
    </source>
</evidence>
<sequence length="102" mass="11499">MKEVKGLKDWKKAEELAAERMQMVSPLLAEGLDAAKAREIRAKLCQQTGLSERTLRRFMARKREVLKSRSRPVKKKRLHCGGCSNSRAFLIPTPSLITCGTT</sequence>
<dbReference type="AlphaFoldDB" id="A0A6F9EE36"/>
<dbReference type="EMBL" id="LR792683">
    <property type="protein sequence ID" value="CAB3395507.1"/>
    <property type="molecule type" value="Genomic_DNA"/>
</dbReference>
<reference evidence="1 2" key="1">
    <citation type="submission" date="2020-04" db="EMBL/GenBank/DDBJ databases">
        <authorList>
            <person name="Hogendoorn C."/>
        </authorList>
    </citation>
    <scope>NUCLEOTIDE SEQUENCE [LARGE SCALE GENOMIC DNA]</scope>
    <source>
        <strain evidence="1">COOX1</strain>
    </source>
</reference>
<evidence type="ECO:0000313" key="1">
    <source>
        <dbReference type="EMBL" id="CAB3395507.1"/>
    </source>
</evidence>
<gene>
    <name evidence="1" type="ORF">COOX1_2947</name>
</gene>
<organism evidence="1 2">
    <name type="scientific">Kyrpidia spormannii</name>
    <dbReference type="NCBI Taxonomy" id="2055160"/>
    <lineage>
        <taxon>Bacteria</taxon>
        <taxon>Bacillati</taxon>
        <taxon>Bacillota</taxon>
        <taxon>Bacilli</taxon>
        <taxon>Bacillales</taxon>
        <taxon>Alicyclobacillaceae</taxon>
        <taxon>Kyrpidia</taxon>
    </lineage>
</organism>
<name>A0A6F9EE36_9BACL</name>
<protein>
    <submittedName>
        <fullName evidence="1">Uncharacterized protein</fullName>
    </submittedName>
</protein>
<dbReference type="Proteomes" id="UP000502196">
    <property type="component" value="Chromosome"/>
</dbReference>
<proteinExistence type="predicted"/>
<accession>A0A6F9EE36</accession>